<dbReference type="AlphaFoldDB" id="A0A495Y3A7"/>
<reference evidence="2 3" key="1">
    <citation type="submission" date="2018-10" db="EMBL/GenBank/DDBJ databases">
        <title>Sequencing the genomes of 1000 actinobacteria strains.</title>
        <authorList>
            <person name="Klenk H.-P."/>
        </authorList>
    </citation>
    <scope>NUCLEOTIDE SEQUENCE [LARGE SCALE GENOMIC DNA]</scope>
    <source>
        <strain evidence="2 3">DSM 44267</strain>
    </source>
</reference>
<sequence>MSNEFSNTALKSTFNTPLLTTDEVAALCRTVPATVRYWRHVGTGPQGFKVGRRVLYASDDVSTWLEGRRVADGAVAR</sequence>
<proteinExistence type="predicted"/>
<dbReference type="RefSeq" id="WP_211333336.1">
    <property type="nucleotide sequence ID" value="NZ_RBXT01000001.1"/>
</dbReference>
<dbReference type="InterPro" id="IPR009061">
    <property type="entry name" value="DNA-bd_dom_put_sf"/>
</dbReference>
<dbReference type="InterPro" id="IPR041657">
    <property type="entry name" value="HTH_17"/>
</dbReference>
<dbReference type="Pfam" id="PF12728">
    <property type="entry name" value="HTH_17"/>
    <property type="match status" value="1"/>
</dbReference>
<evidence type="ECO:0000313" key="3">
    <source>
        <dbReference type="Proteomes" id="UP000278440"/>
    </source>
</evidence>
<dbReference type="SUPFAM" id="SSF46955">
    <property type="entry name" value="Putative DNA-binding domain"/>
    <property type="match status" value="1"/>
</dbReference>
<dbReference type="Proteomes" id="UP000278440">
    <property type="component" value="Unassembled WGS sequence"/>
</dbReference>
<comment type="caution">
    <text evidence="2">The sequence shown here is derived from an EMBL/GenBank/DDBJ whole genome shotgun (WGS) entry which is preliminary data.</text>
</comment>
<evidence type="ECO:0000313" key="2">
    <source>
        <dbReference type="EMBL" id="RKT78678.1"/>
    </source>
</evidence>
<organism evidence="2 3">
    <name type="scientific">Terracoccus luteus</name>
    <dbReference type="NCBI Taxonomy" id="53356"/>
    <lineage>
        <taxon>Bacteria</taxon>
        <taxon>Bacillati</taxon>
        <taxon>Actinomycetota</taxon>
        <taxon>Actinomycetes</taxon>
        <taxon>Micrococcales</taxon>
        <taxon>Intrasporangiaceae</taxon>
        <taxon>Terracoccus</taxon>
    </lineage>
</organism>
<accession>A0A495Y3A7</accession>
<evidence type="ECO:0000259" key="1">
    <source>
        <dbReference type="Pfam" id="PF12728"/>
    </source>
</evidence>
<feature type="domain" description="Helix-turn-helix" evidence="1">
    <location>
        <begin position="18"/>
        <end position="69"/>
    </location>
</feature>
<keyword evidence="3" id="KW-1185">Reference proteome</keyword>
<name>A0A495Y3A7_9MICO</name>
<gene>
    <name evidence="2" type="ORF">DFJ68_2127</name>
</gene>
<dbReference type="EMBL" id="RBXT01000001">
    <property type="protein sequence ID" value="RKT78678.1"/>
    <property type="molecule type" value="Genomic_DNA"/>
</dbReference>
<protein>
    <submittedName>
        <fullName evidence="2">Helix-turn-helix protein</fullName>
    </submittedName>
</protein>